<accession>A0ABN7XAQ0</accession>
<protein>
    <submittedName>
        <fullName evidence="2">36402_t:CDS:1</fullName>
    </submittedName>
</protein>
<feature type="non-terminal residue" evidence="2">
    <location>
        <position position="125"/>
    </location>
</feature>
<gene>
    <name evidence="2" type="ORF">GMARGA_LOCUS40767</name>
</gene>
<comment type="caution">
    <text evidence="2">The sequence shown here is derived from an EMBL/GenBank/DDBJ whole genome shotgun (WGS) entry which is preliminary data.</text>
</comment>
<feature type="region of interest" description="Disordered" evidence="1">
    <location>
        <begin position="106"/>
        <end position="125"/>
    </location>
</feature>
<evidence type="ECO:0000256" key="1">
    <source>
        <dbReference type="SAM" id="MobiDB-lite"/>
    </source>
</evidence>
<organism evidence="2 3">
    <name type="scientific">Gigaspora margarita</name>
    <dbReference type="NCBI Taxonomy" id="4874"/>
    <lineage>
        <taxon>Eukaryota</taxon>
        <taxon>Fungi</taxon>
        <taxon>Fungi incertae sedis</taxon>
        <taxon>Mucoromycota</taxon>
        <taxon>Glomeromycotina</taxon>
        <taxon>Glomeromycetes</taxon>
        <taxon>Diversisporales</taxon>
        <taxon>Gigasporaceae</taxon>
        <taxon>Gigaspora</taxon>
    </lineage>
</organism>
<dbReference type="Proteomes" id="UP000789901">
    <property type="component" value="Unassembled WGS sequence"/>
</dbReference>
<sequence>ATEENWKSYSKCVDALLRKKEIHNLEKTTQSNEAKINKEWEIITAKEKLNAQWDKISLCDQSKFNTQIDSLNQSYQTQTPQMPKFWSQVDLENLKNWEKILRKKAEEEEHKRKEKEISLKVEQRF</sequence>
<evidence type="ECO:0000313" key="2">
    <source>
        <dbReference type="EMBL" id="CAG8851489.1"/>
    </source>
</evidence>
<evidence type="ECO:0000313" key="3">
    <source>
        <dbReference type="Proteomes" id="UP000789901"/>
    </source>
</evidence>
<reference evidence="2 3" key="1">
    <citation type="submission" date="2021-06" db="EMBL/GenBank/DDBJ databases">
        <authorList>
            <person name="Kallberg Y."/>
            <person name="Tangrot J."/>
            <person name="Rosling A."/>
        </authorList>
    </citation>
    <scope>NUCLEOTIDE SEQUENCE [LARGE SCALE GENOMIC DNA]</scope>
    <source>
        <strain evidence="2 3">120-4 pot B 10/14</strain>
    </source>
</reference>
<dbReference type="EMBL" id="CAJVQB010106405">
    <property type="protein sequence ID" value="CAG8851489.1"/>
    <property type="molecule type" value="Genomic_DNA"/>
</dbReference>
<name>A0ABN7XAQ0_GIGMA</name>
<feature type="non-terminal residue" evidence="2">
    <location>
        <position position="1"/>
    </location>
</feature>
<keyword evidence="3" id="KW-1185">Reference proteome</keyword>
<proteinExistence type="predicted"/>